<feature type="transmembrane region" description="Helical" evidence="7">
    <location>
        <begin position="409"/>
        <end position="427"/>
    </location>
</feature>
<feature type="transmembrane region" description="Helical" evidence="7">
    <location>
        <begin position="178"/>
        <end position="199"/>
    </location>
</feature>
<feature type="region of interest" description="Disordered" evidence="6">
    <location>
        <begin position="205"/>
        <end position="233"/>
    </location>
</feature>
<evidence type="ECO:0000256" key="1">
    <source>
        <dbReference type="ARBA" id="ARBA00004651"/>
    </source>
</evidence>
<feature type="transmembrane region" description="Helical" evidence="7">
    <location>
        <begin position="377"/>
        <end position="402"/>
    </location>
</feature>
<evidence type="ECO:0000256" key="2">
    <source>
        <dbReference type="ARBA" id="ARBA00022475"/>
    </source>
</evidence>
<comment type="caution">
    <text evidence="8">The sequence shown here is derived from an EMBL/GenBank/DDBJ whole genome shotgun (WGS) entry which is preliminary data.</text>
</comment>
<keyword evidence="9" id="KW-1185">Reference proteome</keyword>
<protein>
    <recommendedName>
        <fullName evidence="10">Polysaccharide biosynthesis protein</fullName>
    </recommendedName>
</protein>
<gene>
    <name evidence="8" type="ORF">GCM10007964_10420</name>
</gene>
<accession>A0A917VFG3</accession>
<dbReference type="Proteomes" id="UP000645217">
    <property type="component" value="Unassembled WGS sequence"/>
</dbReference>
<dbReference type="PANTHER" id="PTHR30250:SF27">
    <property type="entry name" value="POLYSACCHARIDE BIOSYNTHESIS PROTEIN"/>
    <property type="match status" value="1"/>
</dbReference>
<feature type="transmembrane region" description="Helical" evidence="7">
    <location>
        <begin position="433"/>
        <end position="454"/>
    </location>
</feature>
<name>A0A917VFG3_9ACTN</name>
<reference evidence="8" key="1">
    <citation type="journal article" date="2014" name="Int. J. Syst. Evol. Microbiol.">
        <title>Complete genome sequence of Corynebacterium casei LMG S-19264T (=DSM 44701T), isolated from a smear-ripened cheese.</title>
        <authorList>
            <consortium name="US DOE Joint Genome Institute (JGI-PGF)"/>
            <person name="Walter F."/>
            <person name="Albersmeier A."/>
            <person name="Kalinowski J."/>
            <person name="Ruckert C."/>
        </authorList>
    </citation>
    <scope>NUCLEOTIDE SEQUENCE</scope>
    <source>
        <strain evidence="8">JCM 13064</strain>
    </source>
</reference>
<keyword evidence="2" id="KW-1003">Cell membrane</keyword>
<evidence type="ECO:0008006" key="10">
    <source>
        <dbReference type="Google" id="ProtNLM"/>
    </source>
</evidence>
<evidence type="ECO:0000256" key="7">
    <source>
        <dbReference type="SAM" id="Phobius"/>
    </source>
</evidence>
<keyword evidence="4 7" id="KW-1133">Transmembrane helix</keyword>
<evidence type="ECO:0000256" key="4">
    <source>
        <dbReference type="ARBA" id="ARBA00022989"/>
    </source>
</evidence>
<dbReference type="InterPro" id="IPR050833">
    <property type="entry name" value="Poly_Biosynth_Transport"/>
</dbReference>
<evidence type="ECO:0000313" key="9">
    <source>
        <dbReference type="Proteomes" id="UP000645217"/>
    </source>
</evidence>
<proteinExistence type="predicted"/>
<feature type="transmembrane region" description="Helical" evidence="7">
    <location>
        <begin position="345"/>
        <end position="365"/>
    </location>
</feature>
<feature type="transmembrane region" description="Helical" evidence="7">
    <location>
        <begin position="142"/>
        <end position="166"/>
    </location>
</feature>
<evidence type="ECO:0000313" key="8">
    <source>
        <dbReference type="EMBL" id="GGK69342.1"/>
    </source>
</evidence>
<reference evidence="8" key="2">
    <citation type="submission" date="2020-09" db="EMBL/GenBank/DDBJ databases">
        <authorList>
            <person name="Sun Q."/>
            <person name="Ohkuma M."/>
        </authorList>
    </citation>
    <scope>NUCLEOTIDE SEQUENCE</scope>
    <source>
        <strain evidence="8">JCM 13064</strain>
    </source>
</reference>
<feature type="transmembrane region" description="Helical" evidence="7">
    <location>
        <begin position="68"/>
        <end position="91"/>
    </location>
</feature>
<sequence length="480" mass="50236">MGAAVSAASQFLIVVVVTRGSDAGTAGRFFTATALCLMAAGVLRLDSGNGLIYFIARTRRSSDRDMSRYFQVALVPVLVLSLGTAALAAGYADVLAATLFSAPAASVPAGAVRVLAPALPWIVLADVLVAGTRGFGSMRPTALLSGVLQPAGQLLLVAAVVLTGVAHRPLPPGADTGTALAVAWAAPALPVLLLTARWLRRRTPPRAERHVPRAATRAGGVPSERPATPTADTAYPDRMAQEFSARKTAPNRSRAQLAREFWRYTGPRSVGGAAQAVFQRLDIVLVAMLSGPEQAALYAAATRFKVAGQLVNQGFTQAVQPRLVRALAEGDLALSRRLYQTTTMWLVLLTWPVWLGYALLAPWVLGVFGDGYSGGAAVAVVLAATMMLATACGMADVVLIAAGRTAASMVNVLAAIGVTVALDVVLVPRYGALGAVLGWSGGMLVKNLLPLSLIHRRYGLRPFGAHSLPALRVWRPEETT</sequence>
<organism evidence="8 9">
    <name type="scientific">Sphaerisporangium melleum</name>
    <dbReference type="NCBI Taxonomy" id="321316"/>
    <lineage>
        <taxon>Bacteria</taxon>
        <taxon>Bacillati</taxon>
        <taxon>Actinomycetota</taxon>
        <taxon>Actinomycetes</taxon>
        <taxon>Streptosporangiales</taxon>
        <taxon>Streptosporangiaceae</taxon>
        <taxon>Sphaerisporangium</taxon>
    </lineage>
</organism>
<feature type="transmembrane region" description="Helical" evidence="7">
    <location>
        <begin position="30"/>
        <end position="56"/>
    </location>
</feature>
<keyword evidence="5 7" id="KW-0472">Membrane</keyword>
<evidence type="ECO:0000256" key="5">
    <source>
        <dbReference type="ARBA" id="ARBA00023136"/>
    </source>
</evidence>
<dbReference type="GO" id="GO:0005886">
    <property type="term" value="C:plasma membrane"/>
    <property type="evidence" value="ECO:0007669"/>
    <property type="project" value="UniProtKB-SubCell"/>
</dbReference>
<evidence type="ECO:0000256" key="3">
    <source>
        <dbReference type="ARBA" id="ARBA00022692"/>
    </source>
</evidence>
<dbReference type="AlphaFoldDB" id="A0A917VFG3"/>
<dbReference type="PANTHER" id="PTHR30250">
    <property type="entry name" value="PST FAMILY PREDICTED COLANIC ACID TRANSPORTER"/>
    <property type="match status" value="1"/>
</dbReference>
<feature type="transmembrane region" description="Helical" evidence="7">
    <location>
        <begin position="111"/>
        <end position="130"/>
    </location>
</feature>
<keyword evidence="3 7" id="KW-0812">Transmembrane</keyword>
<dbReference type="EMBL" id="BMNT01000004">
    <property type="protein sequence ID" value="GGK69342.1"/>
    <property type="molecule type" value="Genomic_DNA"/>
</dbReference>
<comment type="subcellular location">
    <subcellularLocation>
        <location evidence="1">Cell membrane</location>
        <topology evidence="1">Multi-pass membrane protein</topology>
    </subcellularLocation>
</comment>
<evidence type="ECO:0000256" key="6">
    <source>
        <dbReference type="SAM" id="MobiDB-lite"/>
    </source>
</evidence>